<dbReference type="EMBL" id="UYSL01008188">
    <property type="protein sequence ID" value="VDL68001.1"/>
    <property type="molecule type" value="Genomic_DNA"/>
</dbReference>
<dbReference type="Proteomes" id="UP000271162">
    <property type="component" value="Unassembled WGS sequence"/>
</dbReference>
<evidence type="ECO:0000313" key="6">
    <source>
        <dbReference type="Proteomes" id="UP000271162"/>
    </source>
</evidence>
<dbReference type="SUPFAM" id="SSF103473">
    <property type="entry name" value="MFS general substrate transporter"/>
    <property type="match status" value="1"/>
</dbReference>
<keyword evidence="2" id="KW-0812">Transmembrane</keyword>
<feature type="transmembrane region" description="Helical" evidence="2">
    <location>
        <begin position="12"/>
        <end position="36"/>
    </location>
</feature>
<comment type="subcellular location">
    <subcellularLocation>
        <location evidence="1">Membrane</location>
        <topology evidence="1">Multi-pass membrane protein</topology>
    </subcellularLocation>
</comment>
<dbReference type="PROSITE" id="PS50850">
    <property type="entry name" value="MFS"/>
    <property type="match status" value="1"/>
</dbReference>
<dbReference type="InterPro" id="IPR011701">
    <property type="entry name" value="MFS"/>
</dbReference>
<organism evidence="7">
    <name type="scientific">Nippostrongylus brasiliensis</name>
    <name type="common">Rat hookworm</name>
    <dbReference type="NCBI Taxonomy" id="27835"/>
    <lineage>
        <taxon>Eukaryota</taxon>
        <taxon>Metazoa</taxon>
        <taxon>Ecdysozoa</taxon>
        <taxon>Nematoda</taxon>
        <taxon>Chromadorea</taxon>
        <taxon>Rhabditida</taxon>
        <taxon>Rhabditina</taxon>
        <taxon>Rhabditomorpha</taxon>
        <taxon>Strongyloidea</taxon>
        <taxon>Heligmosomidae</taxon>
        <taxon>Nippostrongylus</taxon>
    </lineage>
</organism>
<dbReference type="InterPro" id="IPR036259">
    <property type="entry name" value="MFS_trans_sf"/>
</dbReference>
<dbReference type="WBParaSite" id="NBR_0000441101-mRNA-1">
    <property type="protein sequence ID" value="NBR_0000441101-mRNA-1"/>
    <property type="gene ID" value="NBR_0000441101"/>
</dbReference>
<keyword evidence="6" id="KW-1185">Reference proteome</keyword>
<reference evidence="7" key="1">
    <citation type="submission" date="2017-02" db="UniProtKB">
        <authorList>
            <consortium name="WormBaseParasite"/>
        </authorList>
    </citation>
    <scope>IDENTIFICATION</scope>
</reference>
<protein>
    <submittedName>
        <fullName evidence="7">MFS domain-containing protein</fullName>
    </submittedName>
</protein>
<dbReference type="STRING" id="27835.A0A0N4XPF9"/>
<dbReference type="PANTHER" id="PTHR45757:SF17">
    <property type="entry name" value="MAJOR FACILITATOR SUPERFAMILY (MFS) PROFILE DOMAIN-CONTAINING PROTEIN"/>
    <property type="match status" value="1"/>
</dbReference>
<feature type="transmembrane region" description="Helical" evidence="2">
    <location>
        <begin position="43"/>
        <end position="65"/>
    </location>
</feature>
<dbReference type="GO" id="GO:0016020">
    <property type="term" value="C:membrane"/>
    <property type="evidence" value="ECO:0007669"/>
    <property type="project" value="UniProtKB-SubCell"/>
</dbReference>
<feature type="transmembrane region" description="Helical" evidence="2">
    <location>
        <begin position="77"/>
        <end position="95"/>
    </location>
</feature>
<dbReference type="Gene3D" id="1.20.1250.20">
    <property type="entry name" value="MFS general substrate transporter like domains"/>
    <property type="match status" value="1"/>
</dbReference>
<feature type="signal peptide" evidence="3">
    <location>
        <begin position="1"/>
        <end position="18"/>
    </location>
</feature>
<keyword evidence="2" id="KW-0472">Membrane</keyword>
<gene>
    <name evidence="5" type="ORF">NBR_LOCUS4412</name>
</gene>
<dbReference type="PANTHER" id="PTHR45757">
    <property type="entry name" value="PROTEIN CBG23364-RELATED"/>
    <property type="match status" value="1"/>
</dbReference>
<keyword evidence="2" id="KW-1133">Transmembrane helix</keyword>
<feature type="chain" id="PRO_5043124739" evidence="3">
    <location>
        <begin position="19"/>
        <end position="190"/>
    </location>
</feature>
<name>A0A0N4XPF9_NIPBR</name>
<reference evidence="5 6" key="2">
    <citation type="submission" date="2018-11" db="EMBL/GenBank/DDBJ databases">
        <authorList>
            <consortium name="Pathogen Informatics"/>
        </authorList>
    </citation>
    <scope>NUCLEOTIDE SEQUENCE [LARGE SCALE GENOMIC DNA]</scope>
</reference>
<evidence type="ECO:0000256" key="1">
    <source>
        <dbReference type="ARBA" id="ARBA00004141"/>
    </source>
</evidence>
<keyword evidence="3" id="KW-0732">Signal</keyword>
<evidence type="ECO:0000259" key="4">
    <source>
        <dbReference type="PROSITE" id="PS50850"/>
    </source>
</evidence>
<accession>A0A0N4XPF9</accession>
<evidence type="ECO:0000313" key="7">
    <source>
        <dbReference type="WBParaSite" id="NBR_0000441101-mRNA-1"/>
    </source>
</evidence>
<dbReference type="OMA" id="DYEWNGS"/>
<proteinExistence type="predicted"/>
<evidence type="ECO:0000256" key="2">
    <source>
        <dbReference type="SAM" id="Phobius"/>
    </source>
</evidence>
<dbReference type="AlphaFoldDB" id="A0A0N4XPF9"/>
<feature type="domain" description="Major facilitator superfamily (MFS) profile" evidence="4">
    <location>
        <begin position="1"/>
        <end position="190"/>
    </location>
</feature>
<dbReference type="GO" id="GO:0022857">
    <property type="term" value="F:transmembrane transporter activity"/>
    <property type="evidence" value="ECO:0007669"/>
    <property type="project" value="InterPro"/>
</dbReference>
<evidence type="ECO:0000313" key="5">
    <source>
        <dbReference type="EMBL" id="VDL68001.1"/>
    </source>
</evidence>
<dbReference type="Pfam" id="PF07690">
    <property type="entry name" value="MFS_1"/>
    <property type="match status" value="1"/>
</dbReference>
<evidence type="ECO:0000256" key="3">
    <source>
        <dbReference type="SAM" id="SignalP"/>
    </source>
</evidence>
<sequence>MAAHLGLPSLLFFRFVQGLAYSADFAAIGILCVRWAPLSQMSIFISTLTCFSSLSVIITDPAAAWLCDSSLGWRSAFYFHAAAGVVLFTLWAILYRDDPQLHPSVSEKELKKIQKDKTQAHIERTGFVPYKVRRFMKTVVFPEVVLPREDYEWNGSLQGSYGTCCDAHCAHQKASKSKRYTIRLETDFVD</sequence>
<dbReference type="InterPro" id="IPR020846">
    <property type="entry name" value="MFS_dom"/>
</dbReference>